<keyword evidence="4" id="KW-0472">Membrane</keyword>
<comment type="caution">
    <text evidence="7">The sequence shown here is derived from an EMBL/GenBank/DDBJ whole genome shotgun (WGS) entry which is preliminary data.</text>
</comment>
<dbReference type="GO" id="GO:0008758">
    <property type="term" value="F:UDP-2,3-diacylglucosamine hydrolase activity"/>
    <property type="evidence" value="ECO:0007669"/>
    <property type="project" value="TreeGrafter"/>
</dbReference>
<dbReference type="Gene3D" id="3.60.21.10">
    <property type="match status" value="2"/>
</dbReference>
<proteinExistence type="predicted"/>
<dbReference type="GO" id="GO:0009245">
    <property type="term" value="P:lipid A biosynthetic process"/>
    <property type="evidence" value="ECO:0007669"/>
    <property type="project" value="TreeGrafter"/>
</dbReference>
<evidence type="ECO:0000256" key="2">
    <source>
        <dbReference type="ARBA" id="ARBA00022519"/>
    </source>
</evidence>
<dbReference type="PROSITE" id="PS51257">
    <property type="entry name" value="PROKAR_LIPOPROTEIN"/>
    <property type="match status" value="1"/>
</dbReference>
<dbReference type="InterPro" id="IPR029052">
    <property type="entry name" value="Metallo-depent_PP-like"/>
</dbReference>
<dbReference type="PANTHER" id="PTHR34990">
    <property type="entry name" value="UDP-2,3-DIACYLGLUCOSAMINE HYDROLASE-RELATED"/>
    <property type="match status" value="1"/>
</dbReference>
<evidence type="ECO:0000259" key="6">
    <source>
        <dbReference type="Pfam" id="PF00149"/>
    </source>
</evidence>
<reference evidence="7" key="1">
    <citation type="journal article" date="2015" name="Proc. Natl. Acad. Sci. U.S.A.">
        <title>Networks of energetic and metabolic interactions define dynamics in microbial communities.</title>
        <authorList>
            <person name="Embree M."/>
            <person name="Liu J.K."/>
            <person name="Al-Bassam M.M."/>
            <person name="Zengler K."/>
        </authorList>
    </citation>
    <scope>NUCLEOTIDE SEQUENCE</scope>
</reference>
<keyword evidence="2" id="KW-0997">Cell inner membrane</keyword>
<evidence type="ECO:0000256" key="4">
    <source>
        <dbReference type="ARBA" id="ARBA00023136"/>
    </source>
</evidence>
<sequence length="444" mass="48981">MKIKFKLLNILLMTLALSAFASCQKSNPTEPTDEGINPFSNGGNERNMIVVLSDMHLGADLAYAECNDNLPSLEKLLKQIKASPNVKELVIAGDLLDEWFVPAPINTYQGKDQADFVQRIAVTNKGVIDAFKSIIDEKKILVTYVPGNHDLTVTEASVGLILPGINQVRDPELGLGTYYPAGYPEIAIEHGHRYNFFCAPDPISNQDIAPGTISPPGYFFTRIAALHVSQGFPPAGDTLPIVTPNTSGDASQNSLYAYWKTWEWAINYLKIENRFDEKIIVTNVDGFTGAYAVNDLVPFQETPGGFIDVNLYKGIQDTWNERQAHNRVSVNIPVQQAIAGSADASDLDNQAKVQYFLNPASDVRIVVFGHTHVPKFETSVDHQGQKSIYVNSGTWIDHNTLDPTAMNFVVITPQNNDASSQTQVKLYSFKDEKVTEMAADSLRL</sequence>
<dbReference type="AlphaFoldDB" id="A0A0W8FUX5"/>
<keyword evidence="1" id="KW-1003">Cell membrane</keyword>
<evidence type="ECO:0000256" key="1">
    <source>
        <dbReference type="ARBA" id="ARBA00022475"/>
    </source>
</evidence>
<dbReference type="Pfam" id="PF00149">
    <property type="entry name" value="Metallophos"/>
    <property type="match status" value="1"/>
</dbReference>
<evidence type="ECO:0000313" key="7">
    <source>
        <dbReference type="EMBL" id="KUG24719.1"/>
    </source>
</evidence>
<dbReference type="EMBL" id="LNQE01000829">
    <property type="protein sequence ID" value="KUG24719.1"/>
    <property type="molecule type" value="Genomic_DNA"/>
</dbReference>
<organism evidence="7">
    <name type="scientific">hydrocarbon metagenome</name>
    <dbReference type="NCBI Taxonomy" id="938273"/>
    <lineage>
        <taxon>unclassified sequences</taxon>
        <taxon>metagenomes</taxon>
        <taxon>ecological metagenomes</taxon>
    </lineage>
</organism>
<evidence type="ECO:0000256" key="5">
    <source>
        <dbReference type="ARBA" id="ARBA00023211"/>
    </source>
</evidence>
<accession>A0A0W8FUX5</accession>
<gene>
    <name evidence="7" type="ORF">ASZ90_005463</name>
</gene>
<feature type="domain" description="Calcineurin-like phosphoesterase" evidence="6">
    <location>
        <begin position="49"/>
        <end position="157"/>
    </location>
</feature>
<dbReference type="SUPFAM" id="SSF56300">
    <property type="entry name" value="Metallo-dependent phosphatases"/>
    <property type="match status" value="1"/>
</dbReference>
<dbReference type="InterPro" id="IPR004843">
    <property type="entry name" value="Calcineurin-like_PHP"/>
</dbReference>
<dbReference type="InterPro" id="IPR043461">
    <property type="entry name" value="LpxH-like"/>
</dbReference>
<protein>
    <recommendedName>
        <fullName evidence="6">Calcineurin-like phosphoesterase domain-containing protein</fullName>
    </recommendedName>
</protein>
<keyword evidence="5" id="KW-0464">Manganese</keyword>
<name>A0A0W8FUX5_9ZZZZ</name>
<dbReference type="GO" id="GO:0016020">
    <property type="term" value="C:membrane"/>
    <property type="evidence" value="ECO:0007669"/>
    <property type="project" value="GOC"/>
</dbReference>
<keyword evidence="3" id="KW-0479">Metal-binding</keyword>
<evidence type="ECO:0000256" key="3">
    <source>
        <dbReference type="ARBA" id="ARBA00022723"/>
    </source>
</evidence>
<dbReference type="GO" id="GO:0046872">
    <property type="term" value="F:metal ion binding"/>
    <property type="evidence" value="ECO:0007669"/>
    <property type="project" value="UniProtKB-KW"/>
</dbReference>